<geneLocation type="plasmid" evidence="1 2">
    <name>pBealeia1</name>
</geneLocation>
<keyword evidence="2" id="KW-1185">Reference proteome</keyword>
<dbReference type="InterPro" id="IPR010106">
    <property type="entry name" value="RpnA"/>
</dbReference>
<gene>
    <name evidence="1" type="ORF">Bealeia1_01981</name>
</gene>
<dbReference type="PANTHER" id="PTHR41317">
    <property type="entry name" value="PD-(D_E)XK NUCLEASE FAMILY TRANSPOSASE"/>
    <property type="match status" value="1"/>
</dbReference>
<keyword evidence="1" id="KW-0614">Plasmid</keyword>
<proteinExistence type="predicted"/>
<accession>A0ABZ2C6J1</accession>
<dbReference type="PANTHER" id="PTHR41317:SF1">
    <property type="entry name" value="PD-(D_E)XK NUCLEASE FAMILY TRANSPOSASE"/>
    <property type="match status" value="1"/>
</dbReference>
<dbReference type="EMBL" id="CP133271">
    <property type="protein sequence ID" value="WVX67762.1"/>
    <property type="molecule type" value="Genomic_DNA"/>
</dbReference>
<dbReference type="Pfam" id="PF12784">
    <property type="entry name" value="PDDEXK_2"/>
    <property type="match status" value="1"/>
</dbReference>
<organism evidence="1 2">
    <name type="scientific">Candidatus Bealeia paramacronuclearis</name>
    <dbReference type="NCBI Taxonomy" id="1921001"/>
    <lineage>
        <taxon>Bacteria</taxon>
        <taxon>Pseudomonadati</taxon>
        <taxon>Pseudomonadota</taxon>
        <taxon>Alphaproteobacteria</taxon>
        <taxon>Holosporales</taxon>
        <taxon>Holosporaceae</taxon>
        <taxon>Candidatus Bealeia</taxon>
    </lineage>
</organism>
<sequence>MADKPLISFDYAIKYILKNKGDYEIIERFISTLLQTQGYPPVTINALLDSESNKESFDLKRSIADLVVQDKDDNKYIVEIERSFTPNFLHKACFNSSRLIVDSISGNQDYTSIKKVFHISLLYFATQTMKSPLYHGQTIFHEIDTTHPVNVKIANQGLIMFETPNVFPEYFIISLPRFNDQVQHELDEWLYMMKHSEVLPSFQSPVMKKVAERLAVIHMSNEERNTYFAYLKEAVHSQDVLLAASEKGKKEGFEKGLEKGKIEVAKALLQSGQTIEFVAQMTGLDEKRLTVLKDTQKTP</sequence>
<dbReference type="NCBIfam" id="TIGR01784">
    <property type="entry name" value="T_den_put_tspse"/>
    <property type="match status" value="1"/>
</dbReference>
<name>A0ABZ2C6J1_9PROT</name>
<protein>
    <submittedName>
        <fullName evidence="1">PD-(D/E)XK nuclease family transposase</fullName>
    </submittedName>
</protein>
<dbReference type="Proteomes" id="UP001330434">
    <property type="component" value="Plasmid pBealeia1"/>
</dbReference>
<evidence type="ECO:0000313" key="2">
    <source>
        <dbReference type="Proteomes" id="UP001330434"/>
    </source>
</evidence>
<evidence type="ECO:0000313" key="1">
    <source>
        <dbReference type="EMBL" id="WVX67762.1"/>
    </source>
</evidence>
<dbReference type="RefSeq" id="WP_338453751.1">
    <property type="nucleotide sequence ID" value="NZ_CP133271.1"/>
</dbReference>
<reference evidence="1 2" key="1">
    <citation type="journal article" date="2024" name="Environ. Microbiol.">
        <title>Novel evolutionary insights on the interactions of the Holosporales (Alphaproteobacteria) with eukaryotic hosts from comparative genomics.</title>
        <authorList>
            <person name="Giovannini M."/>
            <person name="Petroni G."/>
            <person name="Castelli M."/>
        </authorList>
    </citation>
    <scope>NUCLEOTIDE SEQUENCE [LARGE SCALE GENOMIC DNA]</scope>
    <source>
        <strain evidence="1 2">US_Bl 15I1</strain>
    </source>
</reference>